<keyword evidence="2" id="KW-1185">Reference proteome</keyword>
<proteinExistence type="predicted"/>
<gene>
    <name evidence="1" type="ORF">GJ700_27615</name>
</gene>
<comment type="caution">
    <text evidence="1">The sequence shown here is derived from an EMBL/GenBank/DDBJ whole genome shotgun (WGS) entry which is preliminary data.</text>
</comment>
<name>A0A7X2LX23_9BURK</name>
<dbReference type="SUPFAM" id="SSF160246">
    <property type="entry name" value="EspE N-terminal domain-like"/>
    <property type="match status" value="1"/>
</dbReference>
<dbReference type="AlphaFoldDB" id="A0A7X2LX23"/>
<evidence type="ECO:0000313" key="2">
    <source>
        <dbReference type="Proteomes" id="UP000446768"/>
    </source>
</evidence>
<organism evidence="1 2">
    <name type="scientific">Pseudoduganella rivuli</name>
    <dbReference type="NCBI Taxonomy" id="2666085"/>
    <lineage>
        <taxon>Bacteria</taxon>
        <taxon>Pseudomonadati</taxon>
        <taxon>Pseudomonadota</taxon>
        <taxon>Betaproteobacteria</taxon>
        <taxon>Burkholderiales</taxon>
        <taxon>Oxalobacteraceae</taxon>
        <taxon>Telluria group</taxon>
        <taxon>Pseudoduganella</taxon>
    </lineage>
</organism>
<dbReference type="RefSeq" id="WP_154380098.1">
    <property type="nucleotide sequence ID" value="NZ_WKJJ01000021.1"/>
</dbReference>
<reference evidence="1 2" key="1">
    <citation type="submission" date="2019-11" db="EMBL/GenBank/DDBJ databases">
        <title>Novel species isolated from a subtropical stream in China.</title>
        <authorList>
            <person name="Lu H."/>
        </authorList>
    </citation>
    <scope>NUCLEOTIDE SEQUENCE [LARGE SCALE GENOMIC DNA]</scope>
    <source>
        <strain evidence="1 2">FT92W</strain>
    </source>
</reference>
<dbReference type="InterPro" id="IPR037257">
    <property type="entry name" value="T2SS_E_N_sf"/>
</dbReference>
<accession>A0A7X2LX23</accession>
<protein>
    <submittedName>
        <fullName evidence="1">Uncharacterized protein</fullName>
    </submittedName>
</protein>
<dbReference type="EMBL" id="WKJJ01000021">
    <property type="protein sequence ID" value="MRV75494.1"/>
    <property type="molecule type" value="Genomic_DNA"/>
</dbReference>
<dbReference type="Proteomes" id="UP000446768">
    <property type="component" value="Unassembled WGS sequence"/>
</dbReference>
<sequence length="255" mass="26966">MSWFKQDQNKALLGQLLVKQKLISEEQLARAIELQRTTGQRLGDIFAEWNLVTQQHVQDALRKQRHLRLAAAIVTALVAPLETYAAAAVPAVAVTAPVVLRSDSGQASGDGAPAVGAAAIATPPAATPFAGMQPMSEEEMGATSAQGLHDELVQHVQKQMKDKGVDVIGDMAKVLNPVLGFLDSDVTMKNVVYDPTKTTATLAKDGTLTLALPTSIGEISFANIRVRGSEGPSFGSISIKGIDLTGTVISLAFRK</sequence>
<evidence type="ECO:0000313" key="1">
    <source>
        <dbReference type="EMBL" id="MRV75494.1"/>
    </source>
</evidence>